<dbReference type="PANTHER" id="PTHR42945">
    <property type="entry name" value="HISTIDINE BIOSYNTHESIS BIFUNCTIONAL PROTEIN"/>
    <property type="match status" value="1"/>
</dbReference>
<comment type="caution">
    <text evidence="11">The sequence shown here is derived from an EMBL/GenBank/DDBJ whole genome shotgun (WGS) entry which is preliminary data.</text>
</comment>
<evidence type="ECO:0000256" key="1">
    <source>
        <dbReference type="ARBA" id="ARBA00001460"/>
    </source>
</evidence>
<accession>A0A388TDE4</accession>
<dbReference type="EC" id="3.6.1.31" evidence="10"/>
<dbReference type="GO" id="GO:0000105">
    <property type="term" value="P:L-histidine biosynthetic process"/>
    <property type="evidence" value="ECO:0007669"/>
    <property type="project" value="UniProtKB-UniRule"/>
</dbReference>
<evidence type="ECO:0000256" key="9">
    <source>
        <dbReference type="ARBA" id="ARBA00023102"/>
    </source>
</evidence>
<sequence length="102" mass="11587">MEILEKVYKIIQRRAALREEGSYTNYLLDKGLDKILKKVGEEASETIIAAKNGEKTEFAGEIADLQYHLLVMMYNLGLTPADIEQELNNRFAKGGFHGRARK</sequence>
<dbReference type="InterPro" id="IPR008179">
    <property type="entry name" value="HisE"/>
</dbReference>
<gene>
    <name evidence="10 11" type="primary">hisE</name>
    <name evidence="11" type="ORF">NO1_2037</name>
</gene>
<dbReference type="EMBL" id="BGZN01000113">
    <property type="protein sequence ID" value="GBR74952.1"/>
    <property type="molecule type" value="Genomic_DNA"/>
</dbReference>
<comment type="catalytic activity">
    <reaction evidence="1 10">
        <text>1-(5-phospho-beta-D-ribosyl)-ATP + H2O = 1-(5-phospho-beta-D-ribosyl)-5'-AMP + diphosphate + H(+)</text>
        <dbReference type="Rhea" id="RHEA:22828"/>
        <dbReference type="ChEBI" id="CHEBI:15377"/>
        <dbReference type="ChEBI" id="CHEBI:15378"/>
        <dbReference type="ChEBI" id="CHEBI:33019"/>
        <dbReference type="ChEBI" id="CHEBI:59457"/>
        <dbReference type="ChEBI" id="CHEBI:73183"/>
        <dbReference type="EC" id="3.6.1.31"/>
    </reaction>
</comment>
<keyword evidence="9 10" id="KW-0368">Histidine biosynthesis</keyword>
<evidence type="ECO:0000256" key="8">
    <source>
        <dbReference type="ARBA" id="ARBA00022840"/>
    </source>
</evidence>
<dbReference type="GO" id="GO:0005524">
    <property type="term" value="F:ATP binding"/>
    <property type="evidence" value="ECO:0007669"/>
    <property type="project" value="UniProtKB-KW"/>
</dbReference>
<dbReference type="PANTHER" id="PTHR42945:SF9">
    <property type="entry name" value="HISTIDINE BIOSYNTHESIS BIFUNCTIONAL PROTEIN HISIE"/>
    <property type="match status" value="1"/>
</dbReference>
<proteinExistence type="inferred from homology"/>
<dbReference type="Proteomes" id="UP000269352">
    <property type="component" value="Unassembled WGS sequence"/>
</dbReference>
<keyword evidence="6 10" id="KW-0547">Nucleotide-binding</keyword>
<comment type="subcellular location">
    <subcellularLocation>
        <location evidence="2 10">Cytoplasm</location>
    </subcellularLocation>
</comment>
<dbReference type="CDD" id="cd11534">
    <property type="entry name" value="NTP-PPase_HisIE_like"/>
    <property type="match status" value="1"/>
</dbReference>
<keyword evidence="5 10" id="KW-0028">Amino-acid biosynthesis</keyword>
<dbReference type="InterPro" id="IPR021130">
    <property type="entry name" value="PRib-ATP_PPHydrolase-like"/>
</dbReference>
<dbReference type="AlphaFoldDB" id="A0A388TDE4"/>
<keyword evidence="4 10" id="KW-0963">Cytoplasm</keyword>
<protein>
    <recommendedName>
        <fullName evidence="10">Phosphoribosyl-ATP pyrophosphatase</fullName>
        <shortName evidence="10">PRA-PH</shortName>
        <ecNumber evidence="10">3.6.1.31</ecNumber>
    </recommendedName>
</protein>
<evidence type="ECO:0000256" key="10">
    <source>
        <dbReference type="HAMAP-Rule" id="MF_01020"/>
    </source>
</evidence>
<evidence type="ECO:0000256" key="5">
    <source>
        <dbReference type="ARBA" id="ARBA00022605"/>
    </source>
</evidence>
<reference evidence="11 12" key="1">
    <citation type="journal article" date="2019" name="ISME J.">
        <title>Genome analyses of uncultured TG2/ZB3 bacteria in 'Margulisbacteria' specifically attached to ectosymbiotic spirochetes of protists in the termite gut.</title>
        <authorList>
            <person name="Utami Y.D."/>
            <person name="Kuwahara H."/>
            <person name="Igai K."/>
            <person name="Murakami T."/>
            <person name="Sugaya K."/>
            <person name="Morikawa T."/>
            <person name="Nagura Y."/>
            <person name="Yuki M."/>
            <person name="Deevong P."/>
            <person name="Inoue T."/>
            <person name="Kihara K."/>
            <person name="Lo N."/>
            <person name="Yamada A."/>
            <person name="Ohkuma M."/>
            <person name="Hongoh Y."/>
        </authorList>
    </citation>
    <scope>NUCLEOTIDE SEQUENCE [LARGE SCALE GENOMIC DNA]</scope>
    <source>
        <strain evidence="11">NkOx7-01</strain>
    </source>
</reference>
<evidence type="ECO:0000256" key="2">
    <source>
        <dbReference type="ARBA" id="ARBA00004496"/>
    </source>
</evidence>
<dbReference type="Gene3D" id="1.10.287.1080">
    <property type="entry name" value="MazG-like"/>
    <property type="match status" value="1"/>
</dbReference>
<comment type="similarity">
    <text evidence="10">Belongs to the PRA-PH family.</text>
</comment>
<dbReference type="SUPFAM" id="SSF101386">
    <property type="entry name" value="all-alpha NTP pyrophosphatases"/>
    <property type="match status" value="1"/>
</dbReference>
<organism evidence="11 12">
    <name type="scientific">Termititenax aidoneus</name>
    <dbReference type="NCBI Taxonomy" id="2218524"/>
    <lineage>
        <taxon>Bacteria</taxon>
        <taxon>Bacillati</taxon>
        <taxon>Candidatus Margulisiibacteriota</taxon>
        <taxon>Candidatus Termititenacia</taxon>
        <taxon>Candidatus Termititenacales</taxon>
        <taxon>Candidatus Termititenacaceae</taxon>
        <taxon>Candidatus Termititenax</taxon>
    </lineage>
</organism>
<name>A0A388TDE4_TERA1</name>
<dbReference type="GO" id="GO:0004636">
    <property type="term" value="F:phosphoribosyl-ATP diphosphatase activity"/>
    <property type="evidence" value="ECO:0007669"/>
    <property type="project" value="UniProtKB-UniRule"/>
</dbReference>
<evidence type="ECO:0000313" key="11">
    <source>
        <dbReference type="EMBL" id="GBR74952.1"/>
    </source>
</evidence>
<evidence type="ECO:0000313" key="12">
    <source>
        <dbReference type="Proteomes" id="UP000269352"/>
    </source>
</evidence>
<dbReference type="UniPathway" id="UPA00031">
    <property type="reaction ID" value="UER00007"/>
</dbReference>
<evidence type="ECO:0000256" key="3">
    <source>
        <dbReference type="ARBA" id="ARBA00005204"/>
    </source>
</evidence>
<keyword evidence="7 10" id="KW-0378">Hydrolase</keyword>
<dbReference type="HAMAP" id="MF_01020">
    <property type="entry name" value="HisE"/>
    <property type="match status" value="1"/>
</dbReference>
<evidence type="ECO:0000256" key="7">
    <source>
        <dbReference type="ARBA" id="ARBA00022801"/>
    </source>
</evidence>
<keyword evidence="12" id="KW-1185">Reference proteome</keyword>
<evidence type="ECO:0000256" key="6">
    <source>
        <dbReference type="ARBA" id="ARBA00022741"/>
    </source>
</evidence>
<dbReference type="Pfam" id="PF01503">
    <property type="entry name" value="PRA-PH"/>
    <property type="match status" value="1"/>
</dbReference>
<keyword evidence="8 10" id="KW-0067">ATP-binding</keyword>
<dbReference type="GO" id="GO:0005737">
    <property type="term" value="C:cytoplasm"/>
    <property type="evidence" value="ECO:0007669"/>
    <property type="project" value="UniProtKB-SubCell"/>
</dbReference>
<dbReference type="NCBIfam" id="TIGR03188">
    <property type="entry name" value="histidine_hisI"/>
    <property type="match status" value="1"/>
</dbReference>
<evidence type="ECO:0000256" key="4">
    <source>
        <dbReference type="ARBA" id="ARBA00022490"/>
    </source>
</evidence>
<comment type="pathway">
    <text evidence="3 10">Amino-acid biosynthesis; L-histidine biosynthesis; L-histidine from 5-phospho-alpha-D-ribose 1-diphosphate: step 2/9.</text>
</comment>